<name>A0A6L7IW05_9ACTN</name>
<proteinExistence type="predicted"/>
<dbReference type="AlphaFoldDB" id="A0A6L7IW05"/>
<dbReference type="KEGG" id="egd:GS424_003225"/>
<organism evidence="1 2">
    <name type="scientific">Eggerthella guodeyinii</name>
    <dbReference type="NCBI Taxonomy" id="2690837"/>
    <lineage>
        <taxon>Bacteria</taxon>
        <taxon>Bacillati</taxon>
        <taxon>Actinomycetota</taxon>
        <taxon>Coriobacteriia</taxon>
        <taxon>Eggerthellales</taxon>
        <taxon>Eggerthellaceae</taxon>
        <taxon>Eggerthella</taxon>
    </lineage>
</organism>
<gene>
    <name evidence="1" type="ORF">GS424_003225</name>
</gene>
<evidence type="ECO:0008006" key="3">
    <source>
        <dbReference type="Google" id="ProtNLM"/>
    </source>
</evidence>
<dbReference type="EMBL" id="CP063310">
    <property type="protein sequence ID" value="QOS69935.1"/>
    <property type="molecule type" value="Genomic_DNA"/>
</dbReference>
<protein>
    <recommendedName>
        <fullName evidence="3">Pilus assembly protein TadE</fullName>
    </recommendedName>
</protein>
<accession>A0A6L7IW05</accession>
<evidence type="ECO:0000313" key="1">
    <source>
        <dbReference type="EMBL" id="QOS69935.1"/>
    </source>
</evidence>
<sequence>MTVELAVAFPVLIIVAVIGVNALTFFSECAAFDNAFRDAVRVHATSPASGQGVEQSSALVQTALAAAFDAANEETRVSVEGAAGGHTRFTGTLEYAPTLFGLGLRSTVFGIALPPLTHTASIAVDCYKPGVLL</sequence>
<reference evidence="1 2" key="1">
    <citation type="submission" date="2020-10" db="EMBL/GenBank/DDBJ databases">
        <title>Eggerthella sp. nov., isolated from human feces.</title>
        <authorList>
            <person name="Yajun G."/>
        </authorList>
    </citation>
    <scope>NUCLEOTIDE SEQUENCE [LARGE SCALE GENOMIC DNA]</scope>
    <source>
        <strain evidence="1 2">HF-1101</strain>
    </source>
</reference>
<dbReference type="Proteomes" id="UP000478463">
    <property type="component" value="Chromosome"/>
</dbReference>
<evidence type="ECO:0000313" key="2">
    <source>
        <dbReference type="Proteomes" id="UP000478463"/>
    </source>
</evidence>